<dbReference type="EMBL" id="CAJNOM010001930">
    <property type="protein sequence ID" value="CAF1622665.1"/>
    <property type="molecule type" value="Genomic_DNA"/>
</dbReference>
<evidence type="ECO:0000256" key="1">
    <source>
        <dbReference type="SAM" id="MobiDB-lite"/>
    </source>
</evidence>
<dbReference type="Proteomes" id="UP000663881">
    <property type="component" value="Unassembled WGS sequence"/>
</dbReference>
<evidence type="ECO:0000313" key="9">
    <source>
        <dbReference type="EMBL" id="CAF3912691.1"/>
    </source>
</evidence>
<name>A0A819I934_9BILA</name>
<dbReference type="EMBL" id="CAJNON010000860">
    <property type="protein sequence ID" value="CAF1393633.1"/>
    <property type="molecule type" value="Genomic_DNA"/>
</dbReference>
<dbReference type="EMBL" id="CAJOAY010000732">
    <property type="protein sequence ID" value="CAF3724780.1"/>
    <property type="molecule type" value="Genomic_DNA"/>
</dbReference>
<evidence type="ECO:0000313" key="7">
    <source>
        <dbReference type="EMBL" id="CAF3705883.1"/>
    </source>
</evidence>
<dbReference type="Proteomes" id="UP000663877">
    <property type="component" value="Unassembled WGS sequence"/>
</dbReference>
<evidence type="ECO:0000313" key="3">
    <source>
        <dbReference type="EMBL" id="CAF1402791.1"/>
    </source>
</evidence>
<evidence type="ECO:0000313" key="5">
    <source>
        <dbReference type="EMBL" id="CAF1438471.1"/>
    </source>
</evidence>
<accession>A0A819I934</accession>
<dbReference type="EMBL" id="CAJNOI010001606">
    <property type="protein sequence ID" value="CAF1426379.1"/>
    <property type="molecule type" value="Genomic_DNA"/>
</dbReference>
<evidence type="ECO:0000313" key="4">
    <source>
        <dbReference type="EMBL" id="CAF1426379.1"/>
    </source>
</evidence>
<evidence type="ECO:0000313" key="8">
    <source>
        <dbReference type="EMBL" id="CAF3724780.1"/>
    </source>
</evidence>
<dbReference type="InterPro" id="IPR053347">
    <property type="entry name" value="Axonemal_MT_stabilizer"/>
</dbReference>
<dbReference type="AlphaFoldDB" id="A0A819I934"/>
<dbReference type="Proteomes" id="UP000663845">
    <property type="component" value="Unassembled WGS sequence"/>
</dbReference>
<dbReference type="Proteomes" id="UP000663891">
    <property type="component" value="Unassembled WGS sequence"/>
</dbReference>
<dbReference type="PANTHER" id="PTHR37404:SF1">
    <property type="entry name" value="HCG1796489"/>
    <property type="match status" value="1"/>
</dbReference>
<dbReference type="PANTHER" id="PTHR37404">
    <property type="entry name" value="HCG1796489"/>
    <property type="match status" value="1"/>
</dbReference>
<keyword evidence="10" id="KW-1185">Reference proteome</keyword>
<sequence length="334" mass="38748">MLDSNSAERRQDLFQTSTGVGHQYRPGYYSPSSNFKRVFTDPLPPRLRAADEITPEQHFKTTNNIYHDNKYPQQEIYNDQVNLHKKAPALWKVNYMTDFVEKLKAHEWSHGLTLAHRKSEYKEEYETKANIKSELDRIDGQLPYLTRPDAPMTKAIRDDDRPTKPPTVARTWDPSEQGVFTLLDPYLTTYNKEHRRWRKDEWQGIGKKDPLTYWDAEEYPKSWGFGNTPNPLPIDSVEREQLPMRDSIWFSTPAKIRQTHQPPRIIPHSGLTTETREQFVTPSHVNAKETKYCPINTPYVQPAPGSTSTYATSAMYRTDAMNYGSEKPVTLPGN</sequence>
<dbReference type="Proteomes" id="UP000663832">
    <property type="component" value="Unassembled WGS sequence"/>
</dbReference>
<proteinExistence type="predicted"/>
<organism evidence="9 11">
    <name type="scientific">Adineta steineri</name>
    <dbReference type="NCBI Taxonomy" id="433720"/>
    <lineage>
        <taxon>Eukaryota</taxon>
        <taxon>Metazoa</taxon>
        <taxon>Spiralia</taxon>
        <taxon>Gnathifera</taxon>
        <taxon>Rotifera</taxon>
        <taxon>Eurotatoria</taxon>
        <taxon>Bdelloidea</taxon>
        <taxon>Adinetida</taxon>
        <taxon>Adinetidae</taxon>
        <taxon>Adineta</taxon>
    </lineage>
</organism>
<reference evidence="9" key="1">
    <citation type="submission" date="2021-02" db="EMBL/GenBank/DDBJ databases">
        <authorList>
            <person name="Nowell W R."/>
        </authorList>
    </citation>
    <scope>NUCLEOTIDE SEQUENCE</scope>
</reference>
<dbReference type="Proteomes" id="UP000663868">
    <property type="component" value="Unassembled WGS sequence"/>
</dbReference>
<dbReference type="EMBL" id="CAJOAZ010000741">
    <property type="protein sequence ID" value="CAF3705883.1"/>
    <property type="molecule type" value="Genomic_DNA"/>
</dbReference>
<evidence type="ECO:0000313" key="2">
    <source>
        <dbReference type="EMBL" id="CAF1393633.1"/>
    </source>
</evidence>
<dbReference type="EMBL" id="CAJNOE010001226">
    <property type="protein sequence ID" value="CAF1402791.1"/>
    <property type="molecule type" value="Genomic_DNA"/>
</dbReference>
<feature type="region of interest" description="Disordered" evidence="1">
    <location>
        <begin position="142"/>
        <end position="168"/>
    </location>
</feature>
<comment type="caution">
    <text evidence="9">The sequence shown here is derived from an EMBL/GenBank/DDBJ whole genome shotgun (WGS) entry which is preliminary data.</text>
</comment>
<dbReference type="Proteomes" id="UP000663860">
    <property type="component" value="Unassembled WGS sequence"/>
</dbReference>
<gene>
    <name evidence="4" type="ORF">BJG266_LOCUS39074</name>
    <name evidence="3" type="ORF">IZO911_LOCUS39596</name>
    <name evidence="5" type="ORF">JYZ213_LOCUS39981</name>
    <name evidence="9" type="ORF">KXQ929_LOCUS23444</name>
    <name evidence="8" type="ORF">OKA104_LOCUS14092</name>
    <name evidence="7" type="ORF">OXD698_LOCUS12611</name>
    <name evidence="6" type="ORF">QVE165_LOCUS55943</name>
    <name evidence="2" type="ORF">VCS650_LOCUS36090</name>
</gene>
<evidence type="ECO:0000313" key="11">
    <source>
        <dbReference type="Proteomes" id="UP000663868"/>
    </source>
</evidence>
<dbReference type="EMBL" id="CAJOBB010001864">
    <property type="protein sequence ID" value="CAF3912691.1"/>
    <property type="molecule type" value="Genomic_DNA"/>
</dbReference>
<dbReference type="OrthoDB" id="382863at2759"/>
<protein>
    <submittedName>
        <fullName evidence="9">Uncharacterized protein</fullName>
    </submittedName>
</protein>
<evidence type="ECO:0000313" key="10">
    <source>
        <dbReference type="Proteomes" id="UP000663832"/>
    </source>
</evidence>
<dbReference type="EMBL" id="CAJNOG010001385">
    <property type="protein sequence ID" value="CAF1438471.1"/>
    <property type="molecule type" value="Genomic_DNA"/>
</dbReference>
<evidence type="ECO:0000313" key="6">
    <source>
        <dbReference type="EMBL" id="CAF1622665.1"/>
    </source>
</evidence>
<dbReference type="Proteomes" id="UP000663844">
    <property type="component" value="Unassembled WGS sequence"/>
</dbReference>